<protein>
    <submittedName>
        <fullName evidence="3">CPBP family intramembrane glutamic endopeptidase</fullName>
        <ecNumber evidence="3">3.4.-.-</ecNumber>
    </submittedName>
</protein>
<organism evidence="3 4">
    <name type="scientific">Haloplanus litoreus</name>
    <dbReference type="NCBI Taxonomy" id="767515"/>
    <lineage>
        <taxon>Archaea</taxon>
        <taxon>Methanobacteriati</taxon>
        <taxon>Methanobacteriota</taxon>
        <taxon>Stenosarchaea group</taxon>
        <taxon>Halobacteria</taxon>
        <taxon>Halobacteriales</taxon>
        <taxon>Haloferacaceae</taxon>
        <taxon>Haloplanus</taxon>
    </lineage>
</organism>
<gene>
    <name evidence="3" type="ORF">ACFQKE_17935</name>
</gene>
<evidence type="ECO:0000256" key="1">
    <source>
        <dbReference type="SAM" id="Phobius"/>
    </source>
</evidence>
<evidence type="ECO:0000259" key="2">
    <source>
        <dbReference type="Pfam" id="PF02517"/>
    </source>
</evidence>
<dbReference type="EC" id="3.4.-.-" evidence="3"/>
<reference evidence="3 4" key="1">
    <citation type="journal article" date="2019" name="Int. J. Syst. Evol. Microbiol.">
        <title>The Global Catalogue of Microorganisms (GCM) 10K type strain sequencing project: providing services to taxonomists for standard genome sequencing and annotation.</title>
        <authorList>
            <consortium name="The Broad Institute Genomics Platform"/>
            <consortium name="The Broad Institute Genome Sequencing Center for Infectious Disease"/>
            <person name="Wu L."/>
            <person name="Ma J."/>
        </authorList>
    </citation>
    <scope>NUCLEOTIDE SEQUENCE [LARGE SCALE GENOMIC DNA]</scope>
    <source>
        <strain evidence="3 4">GX21</strain>
    </source>
</reference>
<dbReference type="GO" id="GO:0004175">
    <property type="term" value="F:endopeptidase activity"/>
    <property type="evidence" value="ECO:0007669"/>
    <property type="project" value="UniProtKB-ARBA"/>
</dbReference>
<sequence length="289" mass="31138">MVSTIRRRISEHPVATFFVLTYALSWTAWSPLVFAEWWVTWSPLLLAGDIQTMLFIMIGGFGPLVAAALVTRAVGDSVREWAGQLLRWNVSVRYWAFALLFPAVAIVTASVGHILIFDGQFAPESVSTLLLYPVLFAQVFLVGGGNEELGWRGFALPRLQRSYSALVASLLIGLGWFAWHLPLFVVAGSSQAGVPVYYYGLAVVALSVVFTWLYNETGGSVLLTMVLHASVNTGGILYLAGGGAALQTELPNALYAAVFLLAALAIVAAYGPERLADVEVPTTPSGSQR</sequence>
<dbReference type="PANTHER" id="PTHR35797:SF1">
    <property type="entry name" value="PROTEASE"/>
    <property type="match status" value="1"/>
</dbReference>
<keyword evidence="1" id="KW-0472">Membrane</keyword>
<comment type="caution">
    <text evidence="3">The sequence shown here is derived from an EMBL/GenBank/DDBJ whole genome shotgun (WGS) entry which is preliminary data.</text>
</comment>
<evidence type="ECO:0000313" key="3">
    <source>
        <dbReference type="EMBL" id="MFC7257142.1"/>
    </source>
</evidence>
<dbReference type="InterPro" id="IPR003675">
    <property type="entry name" value="Rce1/LyrA-like_dom"/>
</dbReference>
<dbReference type="GeneID" id="96955433"/>
<keyword evidence="4" id="KW-1185">Reference proteome</keyword>
<dbReference type="InterPro" id="IPR042150">
    <property type="entry name" value="MmRce1-like"/>
</dbReference>
<dbReference type="GO" id="GO:0080120">
    <property type="term" value="P:CAAX-box protein maturation"/>
    <property type="evidence" value="ECO:0007669"/>
    <property type="project" value="UniProtKB-ARBA"/>
</dbReference>
<feature type="transmembrane region" description="Helical" evidence="1">
    <location>
        <begin position="253"/>
        <end position="271"/>
    </location>
</feature>
<dbReference type="EMBL" id="JBHTAT010000004">
    <property type="protein sequence ID" value="MFC7257142.1"/>
    <property type="molecule type" value="Genomic_DNA"/>
</dbReference>
<proteinExistence type="predicted"/>
<keyword evidence="1" id="KW-1133">Transmembrane helix</keyword>
<feature type="transmembrane region" description="Helical" evidence="1">
    <location>
        <begin position="54"/>
        <end position="74"/>
    </location>
</feature>
<keyword evidence="3" id="KW-0378">Hydrolase</keyword>
<feature type="transmembrane region" description="Helical" evidence="1">
    <location>
        <begin position="221"/>
        <end position="241"/>
    </location>
</feature>
<keyword evidence="1" id="KW-0812">Transmembrane</keyword>
<evidence type="ECO:0000313" key="4">
    <source>
        <dbReference type="Proteomes" id="UP001596434"/>
    </source>
</evidence>
<feature type="transmembrane region" description="Helical" evidence="1">
    <location>
        <begin position="94"/>
        <end position="117"/>
    </location>
</feature>
<dbReference type="AlphaFoldDB" id="A0ABD6A2L0"/>
<feature type="transmembrane region" description="Helical" evidence="1">
    <location>
        <begin position="129"/>
        <end position="151"/>
    </location>
</feature>
<dbReference type="Proteomes" id="UP001596434">
    <property type="component" value="Unassembled WGS sequence"/>
</dbReference>
<feature type="transmembrane region" description="Helical" evidence="1">
    <location>
        <begin position="163"/>
        <end position="184"/>
    </location>
</feature>
<feature type="domain" description="CAAX prenyl protease 2/Lysostaphin resistance protein A-like" evidence="2">
    <location>
        <begin position="133"/>
        <end position="233"/>
    </location>
</feature>
<dbReference type="Pfam" id="PF02517">
    <property type="entry name" value="Rce1-like"/>
    <property type="match status" value="1"/>
</dbReference>
<feature type="transmembrane region" description="Helical" evidence="1">
    <location>
        <begin position="12"/>
        <end position="34"/>
    </location>
</feature>
<name>A0ABD6A2L0_9EURY</name>
<dbReference type="PANTHER" id="PTHR35797">
    <property type="entry name" value="PROTEASE-RELATED"/>
    <property type="match status" value="1"/>
</dbReference>
<dbReference type="RefSeq" id="WP_340696195.1">
    <property type="nucleotide sequence ID" value="NZ_JBHTAT010000004.1"/>
</dbReference>
<accession>A0ABD6A2L0</accession>
<feature type="transmembrane region" description="Helical" evidence="1">
    <location>
        <begin position="196"/>
        <end position="214"/>
    </location>
</feature>